<comment type="caution">
    <text evidence="4">The sequence shown here is derived from an EMBL/GenBank/DDBJ whole genome shotgun (WGS) entry which is preliminary data.</text>
</comment>
<evidence type="ECO:0000313" key="4">
    <source>
        <dbReference type="EMBL" id="MBB4658276.1"/>
    </source>
</evidence>
<dbReference type="InterPro" id="IPR007474">
    <property type="entry name" value="ApaG_domain"/>
</dbReference>
<dbReference type="Pfam" id="PF04379">
    <property type="entry name" value="DUF525"/>
    <property type="match status" value="1"/>
</dbReference>
<dbReference type="NCBIfam" id="NF003967">
    <property type="entry name" value="PRK05461.1"/>
    <property type="match status" value="1"/>
</dbReference>
<dbReference type="Proteomes" id="UP000563524">
    <property type="component" value="Unassembled WGS sequence"/>
</dbReference>
<dbReference type="Gene3D" id="2.60.40.1470">
    <property type="entry name" value="ApaG domain"/>
    <property type="match status" value="1"/>
</dbReference>
<dbReference type="SUPFAM" id="SSF110069">
    <property type="entry name" value="ApaG-like"/>
    <property type="match status" value="1"/>
</dbReference>
<dbReference type="EMBL" id="JACHOB010000001">
    <property type="protein sequence ID" value="MBB4658276.1"/>
    <property type="molecule type" value="Genomic_DNA"/>
</dbReference>
<dbReference type="PANTHER" id="PTHR14289">
    <property type="entry name" value="F-BOX ONLY PROTEIN 3"/>
    <property type="match status" value="1"/>
</dbReference>
<protein>
    <recommendedName>
        <fullName evidence="1 2">Protein ApaG</fullName>
    </recommendedName>
</protein>
<gene>
    <name evidence="2" type="primary">apaG</name>
    <name evidence="4" type="ORF">GGQ59_000776</name>
</gene>
<reference evidence="4 5" key="1">
    <citation type="submission" date="2020-08" db="EMBL/GenBank/DDBJ databases">
        <title>Genomic Encyclopedia of Type Strains, Phase IV (KMG-IV): sequencing the most valuable type-strain genomes for metagenomic binning, comparative biology and taxonomic classification.</title>
        <authorList>
            <person name="Goeker M."/>
        </authorList>
    </citation>
    <scope>NUCLEOTIDE SEQUENCE [LARGE SCALE GENOMIC DNA]</scope>
    <source>
        <strain evidence="4 5">DSM 102850</strain>
    </source>
</reference>
<dbReference type="InterPro" id="IPR036767">
    <property type="entry name" value="ApaG_sf"/>
</dbReference>
<dbReference type="GO" id="GO:0070987">
    <property type="term" value="P:error-free translesion synthesis"/>
    <property type="evidence" value="ECO:0007669"/>
    <property type="project" value="TreeGrafter"/>
</dbReference>
<dbReference type="RefSeq" id="WP_246408265.1">
    <property type="nucleotide sequence ID" value="NZ_JACHOB010000001.1"/>
</dbReference>
<dbReference type="InterPro" id="IPR023065">
    <property type="entry name" value="Uncharacterised_ApaG"/>
</dbReference>
<dbReference type="AlphaFoldDB" id="A0A840HZK8"/>
<feature type="domain" description="ApaG" evidence="3">
    <location>
        <begin position="17"/>
        <end position="141"/>
    </location>
</feature>
<dbReference type="HAMAP" id="MF_00791">
    <property type="entry name" value="ApaG"/>
    <property type="match status" value="1"/>
</dbReference>
<name>A0A840HZK8_9PROT</name>
<evidence type="ECO:0000256" key="2">
    <source>
        <dbReference type="HAMAP-Rule" id="MF_00791"/>
    </source>
</evidence>
<evidence type="ECO:0000259" key="3">
    <source>
        <dbReference type="PROSITE" id="PS51087"/>
    </source>
</evidence>
<keyword evidence="5" id="KW-1185">Reference proteome</keyword>
<organism evidence="4 5">
    <name type="scientific">Parvularcula dongshanensis</name>
    <dbReference type="NCBI Taxonomy" id="1173995"/>
    <lineage>
        <taxon>Bacteria</taxon>
        <taxon>Pseudomonadati</taxon>
        <taxon>Pseudomonadota</taxon>
        <taxon>Alphaproteobacteria</taxon>
        <taxon>Parvularculales</taxon>
        <taxon>Parvularculaceae</taxon>
        <taxon>Parvularcula</taxon>
    </lineage>
</organism>
<evidence type="ECO:0000313" key="5">
    <source>
        <dbReference type="Proteomes" id="UP000563524"/>
    </source>
</evidence>
<dbReference type="PANTHER" id="PTHR14289:SF16">
    <property type="entry name" value="POLYMERASE DELTA-INTERACTING PROTEIN 2"/>
    <property type="match status" value="1"/>
</dbReference>
<dbReference type="PROSITE" id="PS51087">
    <property type="entry name" value="APAG"/>
    <property type="match status" value="1"/>
</dbReference>
<evidence type="ECO:0000256" key="1">
    <source>
        <dbReference type="ARBA" id="ARBA00017693"/>
    </source>
</evidence>
<accession>A0A840HZK8</accession>
<sequence>MIWGEVKDGWDGAMPYESITRGIRISVEPDFLEEESEPSDDHYVWAYTVRIDNVSDRVVTLKTRVWYITDAGGQTVTVTGDGVVGEQPVLRPGDAFEYTSGTPLTTPSGMMRGVYHMETDAGEIFEADVPAFSLDSPHDWHRLN</sequence>
<proteinExistence type="inferred from homology"/>